<dbReference type="Proteomes" id="UP001214521">
    <property type="component" value="Unassembled WGS sequence"/>
</dbReference>
<dbReference type="EMBL" id="ABLOMU010000002">
    <property type="protein sequence ID" value="EKT4439678.1"/>
    <property type="molecule type" value="Genomic_DNA"/>
</dbReference>
<dbReference type="InterPro" id="IPR003423">
    <property type="entry name" value="OMP_efflux"/>
</dbReference>
<keyword evidence="2" id="KW-0564">Palmitate</keyword>
<dbReference type="GO" id="GO:0009279">
    <property type="term" value="C:cell outer membrane"/>
    <property type="evidence" value="ECO:0007669"/>
    <property type="project" value="UniProtKB-SubCell"/>
</dbReference>
<sequence>MFPKLSGDVPAWLMASVLAAPWLAGCSMAPHYERPPQAVPATFGQLRAAAAATAAEQAAPAALTDQEREFLGALTPDGALAPLVVRALAHNADYRLAALRVEQARAQYRVERSARLPTAGIDAQQTRQSFDDPALRERYQQDLSRAGIAISDYELDVFGRLKSLSDAAREHYLASEAGQEAARGALVAEVLRAYALVCAATQAHQRLQAVHADNAALLEIAQGQYDIGLIARDALDRRRAATEQAQVAALRAGDDAAAARRALQLLTGFDAEVAPGPLAPLAEAPDAMAALRDLDSKVLLQRPDIRQAEAELRAANANIGAARAAFFPSIRLSTSLGSASNSLDDLFSSGSRSWSFMPQLVLPIFDFGRNRANLDLAWTRRHAGVIEYERSIEAAFREVADALDARATFAVSEAQLREQDRLAALRLERAERRVSRGLADRQDLLADRIEATRTTLDHLHAQRDLALSRIALFRAFYGVELPARL</sequence>
<dbReference type="RefSeq" id="WP_023093951.1">
    <property type="nucleotide sequence ID" value="NZ_CP197385.1"/>
</dbReference>
<dbReference type="Gene3D" id="2.20.200.10">
    <property type="entry name" value="Outer membrane efflux proteins (OEP)"/>
    <property type="match status" value="1"/>
</dbReference>
<comment type="similarity">
    <text evidence="1 2">Belongs to the outer membrane factor (OMF) (TC 1.B.17) family.</text>
</comment>
<dbReference type="PANTHER" id="PTHR30203">
    <property type="entry name" value="OUTER MEMBRANE CATION EFFLUX PROTEIN"/>
    <property type="match status" value="1"/>
</dbReference>
<organism evidence="3 4">
    <name type="scientific">Stenotrophomonas maltophilia</name>
    <name type="common">Pseudomonas maltophilia</name>
    <name type="synonym">Xanthomonas maltophilia</name>
    <dbReference type="NCBI Taxonomy" id="40324"/>
    <lineage>
        <taxon>Bacteria</taxon>
        <taxon>Pseudomonadati</taxon>
        <taxon>Pseudomonadota</taxon>
        <taxon>Gammaproteobacteria</taxon>
        <taxon>Lysobacterales</taxon>
        <taxon>Lysobacteraceae</taxon>
        <taxon>Stenotrophomonas</taxon>
        <taxon>Stenotrophomonas maltophilia group</taxon>
    </lineage>
</organism>
<proteinExistence type="inferred from homology"/>
<keyword evidence="2" id="KW-0812">Transmembrane</keyword>
<dbReference type="AlphaFoldDB" id="A0AAI9C7M1"/>
<keyword evidence="2" id="KW-0472">Membrane</keyword>
<keyword evidence="2" id="KW-0449">Lipoprotein</keyword>
<comment type="caution">
    <text evidence="3">The sequence shown here is derived from an EMBL/GenBank/DDBJ whole genome shotgun (WGS) entry which is preliminary data.</text>
</comment>
<dbReference type="SUPFAM" id="SSF56954">
    <property type="entry name" value="Outer membrane efflux proteins (OEP)"/>
    <property type="match status" value="1"/>
</dbReference>
<protein>
    <submittedName>
        <fullName evidence="3">Efflux transporter outer membrane subunit</fullName>
    </submittedName>
</protein>
<dbReference type="GO" id="GO:0015562">
    <property type="term" value="F:efflux transmembrane transporter activity"/>
    <property type="evidence" value="ECO:0007669"/>
    <property type="project" value="InterPro"/>
</dbReference>
<dbReference type="PROSITE" id="PS51257">
    <property type="entry name" value="PROKAR_LIPOPROTEIN"/>
    <property type="match status" value="1"/>
</dbReference>
<gene>
    <name evidence="3" type="ORF">QEK83_000273</name>
</gene>
<dbReference type="NCBIfam" id="TIGR01845">
    <property type="entry name" value="outer_NodT"/>
    <property type="match status" value="1"/>
</dbReference>
<evidence type="ECO:0000256" key="2">
    <source>
        <dbReference type="RuleBase" id="RU362097"/>
    </source>
</evidence>
<keyword evidence="2" id="KW-1134">Transmembrane beta strand</keyword>
<accession>A0AAI9C7M1</accession>
<dbReference type="Gene3D" id="1.20.1600.10">
    <property type="entry name" value="Outer membrane efflux proteins (OEP)"/>
    <property type="match status" value="1"/>
</dbReference>
<reference evidence="3" key="1">
    <citation type="submission" date="2022-07" db="EMBL/GenBank/DDBJ databases">
        <authorList>
            <consortium name="Clinical and Environmental Microbiology Branch: Whole genome sequencing antimicrobial resistance pathogens in the healthcare setting"/>
        </authorList>
    </citation>
    <scope>NUCLEOTIDE SEQUENCE</scope>
    <source>
        <strain evidence="3">Stenotrophomonas_maltophilia_2021CK-00905</strain>
    </source>
</reference>
<comment type="subcellular location">
    <subcellularLocation>
        <location evidence="2">Cell outer membrane</location>
        <topology evidence="2">Lipid-anchor</topology>
    </subcellularLocation>
</comment>
<dbReference type="InterPro" id="IPR010131">
    <property type="entry name" value="MdtP/NodT-like"/>
</dbReference>
<evidence type="ECO:0000313" key="4">
    <source>
        <dbReference type="Proteomes" id="UP001214521"/>
    </source>
</evidence>
<evidence type="ECO:0000256" key="1">
    <source>
        <dbReference type="ARBA" id="ARBA00007613"/>
    </source>
</evidence>
<evidence type="ECO:0000313" key="3">
    <source>
        <dbReference type="EMBL" id="EKT4439678.1"/>
    </source>
</evidence>
<name>A0AAI9C7M1_STEMA</name>
<dbReference type="PANTHER" id="PTHR30203:SF32">
    <property type="entry name" value="CATION EFFLUX SYSTEM PROTEIN CUSC"/>
    <property type="match status" value="1"/>
</dbReference>
<dbReference type="Pfam" id="PF02321">
    <property type="entry name" value="OEP"/>
    <property type="match status" value="2"/>
</dbReference>